<dbReference type="InterPro" id="IPR011701">
    <property type="entry name" value="MFS"/>
</dbReference>
<dbReference type="Proteomes" id="UP001500571">
    <property type="component" value="Unassembled WGS sequence"/>
</dbReference>
<dbReference type="RefSeq" id="WP_344044700.1">
    <property type="nucleotide sequence ID" value="NZ_BAAAPB010000002.1"/>
</dbReference>
<comment type="subcellular location">
    <subcellularLocation>
        <location evidence="1">Cell inner membrane</location>
        <topology evidence="1">Multi-pass membrane protein</topology>
    </subcellularLocation>
</comment>
<accession>A0ABN2QYV8</accession>
<feature type="transmembrane region" description="Helical" evidence="6">
    <location>
        <begin position="456"/>
        <end position="480"/>
    </location>
</feature>
<keyword evidence="2" id="KW-0813">Transport</keyword>
<feature type="transmembrane region" description="Helical" evidence="6">
    <location>
        <begin position="138"/>
        <end position="161"/>
    </location>
</feature>
<dbReference type="PANTHER" id="PTHR23501:SF191">
    <property type="entry name" value="VACUOLAR BASIC AMINO ACID TRANSPORTER 4"/>
    <property type="match status" value="1"/>
</dbReference>
<protein>
    <recommendedName>
        <fullName evidence="7">Major facilitator superfamily (MFS) profile domain-containing protein</fullName>
    </recommendedName>
</protein>
<keyword evidence="5 6" id="KW-0472">Membrane</keyword>
<dbReference type="SUPFAM" id="SSF103473">
    <property type="entry name" value="MFS general substrate transporter"/>
    <property type="match status" value="2"/>
</dbReference>
<organism evidence="8 9">
    <name type="scientific">Nocardioides panacihumi</name>
    <dbReference type="NCBI Taxonomy" id="400774"/>
    <lineage>
        <taxon>Bacteria</taxon>
        <taxon>Bacillati</taxon>
        <taxon>Actinomycetota</taxon>
        <taxon>Actinomycetes</taxon>
        <taxon>Propionibacteriales</taxon>
        <taxon>Nocardioidaceae</taxon>
        <taxon>Nocardioides</taxon>
    </lineage>
</organism>
<feature type="transmembrane region" description="Helical" evidence="6">
    <location>
        <begin position="104"/>
        <end position="126"/>
    </location>
</feature>
<evidence type="ECO:0000256" key="1">
    <source>
        <dbReference type="ARBA" id="ARBA00004429"/>
    </source>
</evidence>
<dbReference type="Pfam" id="PF07690">
    <property type="entry name" value="MFS_1"/>
    <property type="match status" value="1"/>
</dbReference>
<feature type="transmembrane region" description="Helical" evidence="6">
    <location>
        <begin position="167"/>
        <end position="188"/>
    </location>
</feature>
<dbReference type="EMBL" id="BAAAPB010000002">
    <property type="protein sequence ID" value="GAA1960558.1"/>
    <property type="molecule type" value="Genomic_DNA"/>
</dbReference>
<feature type="transmembrane region" description="Helical" evidence="6">
    <location>
        <begin position="253"/>
        <end position="273"/>
    </location>
</feature>
<sequence length="592" mass="59928">MTQVRAGRGLLALAAVAVAFAAADTYVVVLALPDIMHGVGLSVEQLQKGAPIVSGFLLGYVAMLPLIGRIADLRGRPPVLVAGLVVFAFGSLVTALAYDLPMMVTGRFLQGVGGGALVPATLALVADLYPVERRGVPLGVVSAVQELGSVIGPLFGAVILAVADWRAIFAVNLLAGVVLATAIARVSGGRADSGDGRRRSDRPAGASRPDLLGAALLALMLTAGIVLRVRPAALVSDLTWGQLWIPTVGTSDWMTPLGLTTIAAGLLLVVRCLTARRPLVDLRGWGASAREADLTGAVLLAIALGGVVLAFATADPKVQVMSAQGGWYLVAAALATVALVVHLRHAEAPLIPRGALAARPAWGSVLVSFFVGAALVAALIDVPLFARSTVYPDSQLLAALVLVRFLVALPVGAVVGGVLLRRLPAAAIAAAGMAFAAAGFWWMSSWGPDSLSSWTATLPLVIGGFGFGLALAPVNAAVLATTDAGVHGLAGALVVVARMVGMLVGVAGLTTLGLRRYYAEQADLPPVKEVCGGASRCAAFSDLIRAAGVAQEHTVFAGAAVAALVAGALALVLLRGATTRGVGTASALRALG</sequence>
<evidence type="ECO:0000256" key="3">
    <source>
        <dbReference type="ARBA" id="ARBA00022692"/>
    </source>
</evidence>
<reference evidence="8 9" key="1">
    <citation type="journal article" date="2019" name="Int. J. Syst. Evol. Microbiol.">
        <title>The Global Catalogue of Microorganisms (GCM) 10K type strain sequencing project: providing services to taxonomists for standard genome sequencing and annotation.</title>
        <authorList>
            <consortium name="The Broad Institute Genomics Platform"/>
            <consortium name="The Broad Institute Genome Sequencing Center for Infectious Disease"/>
            <person name="Wu L."/>
            <person name="Ma J."/>
        </authorList>
    </citation>
    <scope>NUCLEOTIDE SEQUENCE [LARGE SCALE GENOMIC DNA]</scope>
    <source>
        <strain evidence="8 9">JCM 15309</strain>
    </source>
</reference>
<evidence type="ECO:0000313" key="8">
    <source>
        <dbReference type="EMBL" id="GAA1960558.1"/>
    </source>
</evidence>
<evidence type="ECO:0000256" key="6">
    <source>
        <dbReference type="SAM" id="Phobius"/>
    </source>
</evidence>
<evidence type="ECO:0000256" key="4">
    <source>
        <dbReference type="ARBA" id="ARBA00022989"/>
    </source>
</evidence>
<feature type="transmembrane region" description="Helical" evidence="6">
    <location>
        <begin position="555"/>
        <end position="574"/>
    </location>
</feature>
<evidence type="ECO:0000256" key="2">
    <source>
        <dbReference type="ARBA" id="ARBA00022448"/>
    </source>
</evidence>
<feature type="transmembrane region" description="Helical" evidence="6">
    <location>
        <begin position="79"/>
        <end position="98"/>
    </location>
</feature>
<dbReference type="InterPro" id="IPR020846">
    <property type="entry name" value="MFS_dom"/>
</dbReference>
<feature type="transmembrane region" description="Helical" evidence="6">
    <location>
        <begin position="294"/>
        <end position="314"/>
    </location>
</feature>
<proteinExistence type="predicted"/>
<dbReference type="PANTHER" id="PTHR23501">
    <property type="entry name" value="MAJOR FACILITATOR SUPERFAMILY"/>
    <property type="match status" value="1"/>
</dbReference>
<feature type="transmembrane region" description="Helical" evidence="6">
    <location>
        <begin position="49"/>
        <end position="67"/>
    </location>
</feature>
<feature type="transmembrane region" description="Helical" evidence="6">
    <location>
        <begin position="326"/>
        <end position="343"/>
    </location>
</feature>
<keyword evidence="3 6" id="KW-0812">Transmembrane</keyword>
<feature type="transmembrane region" description="Helical" evidence="6">
    <location>
        <begin position="397"/>
        <end position="419"/>
    </location>
</feature>
<name>A0ABN2QYV8_9ACTN</name>
<evidence type="ECO:0000313" key="9">
    <source>
        <dbReference type="Proteomes" id="UP001500571"/>
    </source>
</evidence>
<evidence type="ECO:0000259" key="7">
    <source>
        <dbReference type="PROSITE" id="PS50850"/>
    </source>
</evidence>
<dbReference type="PROSITE" id="PS50850">
    <property type="entry name" value="MFS"/>
    <property type="match status" value="1"/>
</dbReference>
<dbReference type="Gene3D" id="1.20.1250.20">
    <property type="entry name" value="MFS general substrate transporter like domains"/>
    <property type="match status" value="2"/>
</dbReference>
<comment type="caution">
    <text evidence="8">The sequence shown here is derived from an EMBL/GenBank/DDBJ whole genome shotgun (WGS) entry which is preliminary data.</text>
</comment>
<evidence type="ECO:0000256" key="5">
    <source>
        <dbReference type="ARBA" id="ARBA00023136"/>
    </source>
</evidence>
<gene>
    <name evidence="8" type="ORF">GCM10009798_20280</name>
</gene>
<dbReference type="InterPro" id="IPR036259">
    <property type="entry name" value="MFS_trans_sf"/>
</dbReference>
<feature type="transmembrane region" description="Helical" evidence="6">
    <location>
        <begin position="209"/>
        <end position="233"/>
    </location>
</feature>
<keyword evidence="9" id="KW-1185">Reference proteome</keyword>
<feature type="transmembrane region" description="Helical" evidence="6">
    <location>
        <begin position="426"/>
        <end position="444"/>
    </location>
</feature>
<feature type="transmembrane region" description="Helical" evidence="6">
    <location>
        <begin position="492"/>
        <end position="514"/>
    </location>
</feature>
<dbReference type="PRINTS" id="PR01036">
    <property type="entry name" value="TCRTETB"/>
</dbReference>
<keyword evidence="4 6" id="KW-1133">Transmembrane helix</keyword>
<feature type="domain" description="Major facilitator superfamily (MFS) profile" evidence="7">
    <location>
        <begin position="10"/>
        <end position="476"/>
    </location>
</feature>
<feature type="transmembrane region" description="Helical" evidence="6">
    <location>
        <begin position="364"/>
        <end position="385"/>
    </location>
</feature>